<dbReference type="PANTHER" id="PTHR43369">
    <property type="entry name" value="PHOSPHORIBOSYLGLYCINAMIDE FORMYLTRANSFERASE"/>
    <property type="match status" value="1"/>
</dbReference>
<dbReference type="SUPFAM" id="SSF53328">
    <property type="entry name" value="Formyltransferase"/>
    <property type="match status" value="1"/>
</dbReference>
<keyword evidence="4" id="KW-0658">Purine biosynthesis</keyword>
<dbReference type="InterPro" id="IPR004607">
    <property type="entry name" value="GART"/>
</dbReference>
<evidence type="ECO:0000256" key="2">
    <source>
        <dbReference type="ARBA" id="ARBA00012254"/>
    </source>
</evidence>
<evidence type="ECO:0000256" key="3">
    <source>
        <dbReference type="ARBA" id="ARBA00022679"/>
    </source>
</evidence>
<dbReference type="GO" id="GO:0004644">
    <property type="term" value="F:phosphoribosylglycinamide formyltransferase activity"/>
    <property type="evidence" value="ECO:0007669"/>
    <property type="project" value="UniProtKB-EC"/>
</dbReference>
<sequence length="221" mass="25097">MSTPALNIVVLISGNGSNLQAIIDAILSNRLHANIRCVISNRPDVKGLERAKAANINALCIDHRQFDSREAFDHQLMLEIDKYQPDLIILAGFMRILTHEFVSHYSHRMLNIHPSLLPDFPGLNTHQRALEAGVKQHGVSIHYVTNELDGGPLILQAVIEVCADDTSHSLQQKIHQQEHIIYPMVIEWIAQQRLEVIEQRLYMDKKQLGNPLKWINSELIS</sequence>
<keyword evidence="3 6" id="KW-0808">Transferase</keyword>
<dbReference type="NCBIfam" id="TIGR00639">
    <property type="entry name" value="PurN"/>
    <property type="match status" value="1"/>
</dbReference>
<dbReference type="GO" id="GO:0006189">
    <property type="term" value="P:'de novo' IMP biosynthetic process"/>
    <property type="evidence" value="ECO:0007669"/>
    <property type="project" value="InterPro"/>
</dbReference>
<evidence type="ECO:0000256" key="4">
    <source>
        <dbReference type="ARBA" id="ARBA00022755"/>
    </source>
</evidence>
<protein>
    <recommendedName>
        <fullName evidence="2">phosphoribosylglycinamide formyltransferase 1</fullName>
        <ecNumber evidence="2">2.1.2.2</ecNumber>
    </recommendedName>
</protein>
<dbReference type="PANTHER" id="PTHR43369:SF2">
    <property type="entry name" value="PHOSPHORIBOSYLGLYCINAMIDE FORMYLTRANSFERASE"/>
    <property type="match status" value="1"/>
</dbReference>
<dbReference type="Gene3D" id="3.40.50.170">
    <property type="entry name" value="Formyl transferase, N-terminal domain"/>
    <property type="match status" value="1"/>
</dbReference>
<dbReference type="EMBL" id="UOFI01000093">
    <property type="protein sequence ID" value="VAW67168.1"/>
    <property type="molecule type" value="Genomic_DNA"/>
</dbReference>
<feature type="domain" description="Formyl transferase N-terminal" evidence="5">
    <location>
        <begin position="7"/>
        <end position="186"/>
    </location>
</feature>
<dbReference type="EC" id="2.1.2.2" evidence="2"/>
<name>A0A3B0XFU6_9ZZZZ</name>
<comment type="pathway">
    <text evidence="1">Purine metabolism; IMP biosynthesis via de novo pathway; N(2)-formyl-N(1)-(5-phospho-D-ribosyl)glycinamide from N(1)-(5-phospho-D-ribosyl)glycinamide (10-formyl THF route): step 1/1.</text>
</comment>
<organism evidence="6">
    <name type="scientific">hydrothermal vent metagenome</name>
    <dbReference type="NCBI Taxonomy" id="652676"/>
    <lineage>
        <taxon>unclassified sequences</taxon>
        <taxon>metagenomes</taxon>
        <taxon>ecological metagenomes</taxon>
    </lineage>
</organism>
<reference evidence="6" key="1">
    <citation type="submission" date="2018-06" db="EMBL/GenBank/DDBJ databases">
        <authorList>
            <person name="Zhirakovskaya E."/>
        </authorList>
    </citation>
    <scope>NUCLEOTIDE SEQUENCE</scope>
</reference>
<evidence type="ECO:0000313" key="6">
    <source>
        <dbReference type="EMBL" id="VAW67168.1"/>
    </source>
</evidence>
<evidence type="ECO:0000259" key="5">
    <source>
        <dbReference type="Pfam" id="PF00551"/>
    </source>
</evidence>
<accession>A0A3B0XFU6</accession>
<dbReference type="HAMAP" id="MF_01930">
    <property type="entry name" value="PurN"/>
    <property type="match status" value="1"/>
</dbReference>
<gene>
    <name evidence="6" type="ORF">MNBD_GAMMA09-3034</name>
</gene>
<dbReference type="InterPro" id="IPR036477">
    <property type="entry name" value="Formyl_transf_N_sf"/>
</dbReference>
<proteinExistence type="inferred from homology"/>
<evidence type="ECO:0000256" key="1">
    <source>
        <dbReference type="ARBA" id="ARBA00005054"/>
    </source>
</evidence>
<dbReference type="InterPro" id="IPR002376">
    <property type="entry name" value="Formyl_transf_N"/>
</dbReference>
<dbReference type="FunFam" id="3.40.50.170:FF:000007">
    <property type="entry name" value="Phosphoribosylglycinamide formyltransferase"/>
    <property type="match status" value="1"/>
</dbReference>
<dbReference type="CDD" id="cd08645">
    <property type="entry name" value="FMT_core_GART"/>
    <property type="match status" value="1"/>
</dbReference>
<dbReference type="Pfam" id="PF00551">
    <property type="entry name" value="Formyl_trans_N"/>
    <property type="match status" value="1"/>
</dbReference>
<dbReference type="GO" id="GO:0005829">
    <property type="term" value="C:cytosol"/>
    <property type="evidence" value="ECO:0007669"/>
    <property type="project" value="TreeGrafter"/>
</dbReference>
<dbReference type="AlphaFoldDB" id="A0A3B0XFU6"/>